<dbReference type="InterPro" id="IPR019734">
    <property type="entry name" value="TPR_rpt"/>
</dbReference>
<reference evidence="4 5" key="1">
    <citation type="journal article" date="2024" name="Nat. Commun.">
        <title>Phylogenomics reveals the evolutionary origins of lichenization in chlorophyte algae.</title>
        <authorList>
            <person name="Puginier C."/>
            <person name="Libourel C."/>
            <person name="Otte J."/>
            <person name="Skaloud P."/>
            <person name="Haon M."/>
            <person name="Grisel S."/>
            <person name="Petersen M."/>
            <person name="Berrin J.G."/>
            <person name="Delaux P.M."/>
            <person name="Dal Grande F."/>
            <person name="Keller J."/>
        </authorList>
    </citation>
    <scope>NUCLEOTIDE SEQUENCE [LARGE SCALE GENOMIC DNA]</scope>
    <source>
        <strain evidence="4 5">SAG 245.80</strain>
    </source>
</reference>
<name>A0AAW1SF48_9CHLO</name>
<gene>
    <name evidence="4" type="ORF">WJX81_003556</name>
</gene>
<keyword evidence="2 3" id="KW-0802">TPR repeat</keyword>
<keyword evidence="1" id="KW-0677">Repeat</keyword>
<evidence type="ECO:0000256" key="3">
    <source>
        <dbReference type="PROSITE-ProRule" id="PRU00339"/>
    </source>
</evidence>
<dbReference type="SMART" id="SM00028">
    <property type="entry name" value="TPR"/>
    <property type="match status" value="3"/>
</dbReference>
<dbReference type="SUPFAM" id="SSF48452">
    <property type="entry name" value="TPR-like"/>
    <property type="match status" value="1"/>
</dbReference>
<dbReference type="PANTHER" id="PTHR22904">
    <property type="entry name" value="TPR REPEAT CONTAINING PROTEIN"/>
    <property type="match status" value="1"/>
</dbReference>
<feature type="repeat" description="TPR" evidence="3">
    <location>
        <begin position="252"/>
        <end position="285"/>
    </location>
</feature>
<sequence length="448" mass="48958">MSLVGKVELLTKFGDSAAFFCRPDFLQARGVRYLVDVATSPGSDVDAVAEVCEETHHSMRRVAVGTLAEQANYWPYIQEMQMAGLFEKLPKMLALAGPYYRHGQTFQQMCGWGKFTDQRQFLYERLVGICVGAAMYSSELGAELLEMCGDTLFQHFHPMPGADLTVESYLDCDPLPDTLLRFLAHALPAAADAVVERLLDAGAEQKLRACRAANELQRHAVICRLDDVSERRQARLKAQAEARAAAEQSASSAKFRHAGNKAFQRGRIKEAVRLYTEALQLEPDNTVVYSNRSLCHLRLKEHAEAARDALAAVRCDVMRAKSWARAGDALGALGCSQLARLSYEQARQLLPSSTEYAARASEAAAALGRQAPWEPASIPDGGDPGALATWLGCAVADARERLSLIRRGGDLGGDERALAAAELRPLLDQVRKKSAGSMESAQQMVSDQ</sequence>
<protein>
    <submittedName>
        <fullName evidence="4">Uncharacterized protein</fullName>
    </submittedName>
</protein>
<proteinExistence type="predicted"/>
<dbReference type="Proteomes" id="UP001445335">
    <property type="component" value="Unassembled WGS sequence"/>
</dbReference>
<keyword evidence="5" id="KW-1185">Reference proteome</keyword>
<dbReference type="PANTHER" id="PTHR22904:SF523">
    <property type="entry name" value="STRESS-INDUCED-PHOSPHOPROTEIN 1"/>
    <property type="match status" value="1"/>
</dbReference>
<accession>A0AAW1SF48</accession>
<evidence type="ECO:0000256" key="2">
    <source>
        <dbReference type="ARBA" id="ARBA00022803"/>
    </source>
</evidence>
<evidence type="ECO:0000313" key="4">
    <source>
        <dbReference type="EMBL" id="KAK9844068.1"/>
    </source>
</evidence>
<dbReference type="Gene3D" id="1.25.40.10">
    <property type="entry name" value="Tetratricopeptide repeat domain"/>
    <property type="match status" value="1"/>
</dbReference>
<organism evidence="4 5">
    <name type="scientific">Elliptochloris bilobata</name>
    <dbReference type="NCBI Taxonomy" id="381761"/>
    <lineage>
        <taxon>Eukaryota</taxon>
        <taxon>Viridiplantae</taxon>
        <taxon>Chlorophyta</taxon>
        <taxon>core chlorophytes</taxon>
        <taxon>Trebouxiophyceae</taxon>
        <taxon>Trebouxiophyceae incertae sedis</taxon>
        <taxon>Elliptochloris clade</taxon>
        <taxon>Elliptochloris</taxon>
    </lineage>
</organism>
<dbReference type="AlphaFoldDB" id="A0AAW1SF48"/>
<evidence type="ECO:0000313" key="5">
    <source>
        <dbReference type="Proteomes" id="UP001445335"/>
    </source>
</evidence>
<dbReference type="InterPro" id="IPR011990">
    <property type="entry name" value="TPR-like_helical_dom_sf"/>
</dbReference>
<evidence type="ECO:0000256" key="1">
    <source>
        <dbReference type="ARBA" id="ARBA00022737"/>
    </source>
</evidence>
<dbReference type="GO" id="GO:0051879">
    <property type="term" value="F:Hsp90 protein binding"/>
    <property type="evidence" value="ECO:0007669"/>
    <property type="project" value="TreeGrafter"/>
</dbReference>
<dbReference type="PROSITE" id="PS50005">
    <property type="entry name" value="TPR"/>
    <property type="match status" value="1"/>
</dbReference>
<comment type="caution">
    <text evidence="4">The sequence shown here is derived from an EMBL/GenBank/DDBJ whole genome shotgun (WGS) entry which is preliminary data.</text>
</comment>
<dbReference type="EMBL" id="JALJOU010000004">
    <property type="protein sequence ID" value="KAK9844068.1"/>
    <property type="molecule type" value="Genomic_DNA"/>
</dbReference>